<dbReference type="InParanoid" id="B5Y5S4"/>
<dbReference type="EMBL" id="CP001142">
    <property type="protein sequence ID" value="ACI65708.1"/>
    <property type="molecule type" value="Genomic_DNA"/>
</dbReference>
<sequence length="124" mass="13714">MALGSSPSMAGVTSSSMSSWSLSMGLRRQEKDFRVCCLEQGRLDHSTSIYLCLDVGWWNVRSEGNEDDVHSGSVYVNLSVAIVVWVPFTFTGSIAGNVEMAVSEILQRFRVDGYLRIPQKDLCS</sequence>
<organism evidence="1 2">
    <name type="scientific">Phaeodactylum tricornutum (strain CCAP 1055/1)</name>
    <dbReference type="NCBI Taxonomy" id="556484"/>
    <lineage>
        <taxon>Eukaryota</taxon>
        <taxon>Sar</taxon>
        <taxon>Stramenopiles</taxon>
        <taxon>Ochrophyta</taxon>
        <taxon>Bacillariophyta</taxon>
        <taxon>Bacillariophyceae</taxon>
        <taxon>Bacillariophycidae</taxon>
        <taxon>Naviculales</taxon>
        <taxon>Phaeodactylaceae</taxon>
        <taxon>Phaeodactylum</taxon>
    </lineage>
</organism>
<dbReference type="GeneID" id="7204062"/>
<accession>B5Y5S4</accession>
<evidence type="ECO:0000313" key="1">
    <source>
        <dbReference type="EMBL" id="ACI65708.1"/>
    </source>
</evidence>
<name>B5Y5S4_PHATC</name>
<gene>
    <name evidence="1" type="ORF">PHATR_33611</name>
</gene>
<reference evidence="1 2" key="1">
    <citation type="journal article" date="2008" name="Nature">
        <title>The Phaeodactylum genome reveals the evolutionary history of diatom genomes.</title>
        <authorList>
            <person name="Bowler C."/>
            <person name="Allen A.E."/>
            <person name="Badger J.H."/>
            <person name="Grimwood J."/>
            <person name="Jabbari K."/>
            <person name="Kuo A."/>
            <person name="Maheswari U."/>
            <person name="Martens C."/>
            <person name="Maumus F."/>
            <person name="Otillar R.P."/>
            <person name="Rayko E."/>
            <person name="Salamov A."/>
            <person name="Vandepoele K."/>
            <person name="Beszteri B."/>
            <person name="Gruber A."/>
            <person name="Heijde M."/>
            <person name="Katinka M."/>
            <person name="Mock T."/>
            <person name="Valentin K."/>
            <person name="Verret F."/>
            <person name="Berges J.A."/>
            <person name="Brownlee C."/>
            <person name="Cadoret J.P."/>
            <person name="Chiovitti A."/>
            <person name="Choi C.J."/>
            <person name="Coesel S."/>
            <person name="De Martino A."/>
            <person name="Detter J.C."/>
            <person name="Durkin C."/>
            <person name="Falciatore A."/>
            <person name="Fournet J."/>
            <person name="Haruta M."/>
            <person name="Huysman M.J."/>
            <person name="Jenkins B.D."/>
            <person name="Jiroutova K."/>
            <person name="Jorgensen R.E."/>
            <person name="Joubert Y."/>
            <person name="Kaplan A."/>
            <person name="Kroger N."/>
            <person name="Kroth P.G."/>
            <person name="La Roche J."/>
            <person name="Lindquist E."/>
            <person name="Lommer M."/>
            <person name="Martin-Jezequel V."/>
            <person name="Lopez P.J."/>
            <person name="Lucas S."/>
            <person name="Mangogna M."/>
            <person name="McGinnis K."/>
            <person name="Medlin L.K."/>
            <person name="Montsant A."/>
            <person name="Oudot-Le Secq M.P."/>
            <person name="Napoli C."/>
            <person name="Obornik M."/>
            <person name="Parker M.S."/>
            <person name="Petit J.L."/>
            <person name="Porcel B.M."/>
            <person name="Poulsen N."/>
            <person name="Robison M."/>
            <person name="Rychlewski L."/>
            <person name="Rynearson T.A."/>
            <person name="Schmutz J."/>
            <person name="Shapiro H."/>
            <person name="Siaut M."/>
            <person name="Stanley M."/>
            <person name="Sussman M.R."/>
            <person name="Taylor A.R."/>
            <person name="Vardi A."/>
            <person name="von Dassow P."/>
            <person name="Vyverman W."/>
            <person name="Willis A."/>
            <person name="Wyrwicz L.S."/>
            <person name="Rokhsar D.S."/>
            <person name="Weissenbach J."/>
            <person name="Armbrust E.V."/>
            <person name="Green B.R."/>
            <person name="Van de Peer Y."/>
            <person name="Grigoriev I.V."/>
        </authorList>
    </citation>
    <scope>NUCLEOTIDE SEQUENCE [LARGE SCALE GENOMIC DNA]</scope>
    <source>
        <strain evidence="1 2">CCAP 1055/1</strain>
    </source>
</reference>
<evidence type="ECO:0000313" key="2">
    <source>
        <dbReference type="Proteomes" id="UP000000759"/>
    </source>
</evidence>
<proteinExistence type="predicted"/>
<dbReference type="KEGG" id="pti:PHATR_33611"/>
<dbReference type="RefSeq" id="XP_002186238.1">
    <property type="nucleotide sequence ID" value="XM_002186202.1"/>
</dbReference>
<dbReference type="HOGENOM" id="CLU_2054270_0_0_1"/>
<dbReference type="Proteomes" id="UP000000759">
    <property type="component" value="Chromosome 3"/>
</dbReference>
<dbReference type="AlphaFoldDB" id="B5Y5S4"/>
<keyword evidence="2" id="KW-1185">Reference proteome</keyword>
<protein>
    <submittedName>
        <fullName evidence="1">Uncharacterized protein</fullName>
    </submittedName>
</protein>
<dbReference type="PaxDb" id="2850-Phatr33611"/>
<reference evidence="2" key="2">
    <citation type="submission" date="2008-08" db="EMBL/GenBank/DDBJ databases">
        <authorList>
            <consortium name="Diatom Consortium"/>
            <person name="Grigoriev I."/>
            <person name="Grimwood J."/>
            <person name="Kuo A."/>
            <person name="Otillar R.P."/>
            <person name="Salamov A."/>
            <person name="Detter J.C."/>
            <person name="Lindquist E."/>
            <person name="Shapiro H."/>
            <person name="Lucas S."/>
            <person name="Glavina del Rio T."/>
            <person name="Pitluck S."/>
            <person name="Rokhsar D."/>
            <person name="Bowler C."/>
        </authorList>
    </citation>
    <scope>GENOME REANNOTATION</scope>
    <source>
        <strain evidence="2">CCAP 1055/1</strain>
    </source>
</reference>